<evidence type="ECO:0000313" key="2">
    <source>
        <dbReference type="EMBL" id="HJB42082.1"/>
    </source>
</evidence>
<feature type="transmembrane region" description="Helical" evidence="1">
    <location>
        <begin position="441"/>
        <end position="462"/>
    </location>
</feature>
<dbReference type="SUPFAM" id="SSF103473">
    <property type="entry name" value="MFS general substrate transporter"/>
    <property type="match status" value="1"/>
</dbReference>
<proteinExistence type="predicted"/>
<accession>A0A9D2M6F6</accession>
<dbReference type="GO" id="GO:0005886">
    <property type="term" value="C:plasma membrane"/>
    <property type="evidence" value="ECO:0007669"/>
    <property type="project" value="TreeGrafter"/>
</dbReference>
<dbReference type="InterPro" id="IPR036259">
    <property type="entry name" value="MFS_trans_sf"/>
</dbReference>
<comment type="caution">
    <text evidence="2">The sequence shown here is derived from an EMBL/GenBank/DDBJ whole genome shotgun (WGS) entry which is preliminary data.</text>
</comment>
<feature type="transmembrane region" description="Helical" evidence="1">
    <location>
        <begin position="120"/>
        <end position="141"/>
    </location>
</feature>
<dbReference type="PANTHER" id="PTHR11328">
    <property type="entry name" value="MAJOR FACILITATOR SUPERFAMILY DOMAIN-CONTAINING PROTEIN"/>
    <property type="match status" value="1"/>
</dbReference>
<dbReference type="PANTHER" id="PTHR11328:SF24">
    <property type="entry name" value="MAJOR FACILITATOR SUPERFAMILY (MFS) PROFILE DOMAIN-CONTAINING PROTEIN"/>
    <property type="match status" value="1"/>
</dbReference>
<feature type="transmembrane region" description="Helical" evidence="1">
    <location>
        <begin position="254"/>
        <end position="279"/>
    </location>
</feature>
<evidence type="ECO:0000313" key="3">
    <source>
        <dbReference type="Proteomes" id="UP000886803"/>
    </source>
</evidence>
<dbReference type="EMBL" id="DWYG01000101">
    <property type="protein sequence ID" value="HJB42082.1"/>
    <property type="molecule type" value="Genomic_DNA"/>
</dbReference>
<dbReference type="GO" id="GO:0015293">
    <property type="term" value="F:symporter activity"/>
    <property type="evidence" value="ECO:0007669"/>
    <property type="project" value="InterPro"/>
</dbReference>
<name>A0A9D2M6F6_9FIRM</name>
<keyword evidence="1" id="KW-0472">Membrane</keyword>
<dbReference type="Pfam" id="PF13347">
    <property type="entry name" value="MFS_2"/>
    <property type="match status" value="1"/>
</dbReference>
<sequence>MAKELSTKIPKLTFKNVIGYGCGDAGGVITLYIVTMNMTRYLQVHLAVDPVILAGMLFIWSAWDTINDPLMGTLMDLVFQKAKPGRDKFRPWILASIPVMLFGGIAFYNVPGRLGGGWPMVISLFILKIIYEGGYTMMNIGMGSLLGAMSTNDQERATLSSARGMGSTVGGLIAGIVIPQLISRFGDNATGYGIMAAIMFPLAMVIVFLHYALTQERNKAAMMAEAAQAKSGDQQKTKLSFKDIYGIFIHNRAFLALVLHSISITGVQSLGTGMAAYVYADVLGDIGLQSYANGLSQILQVCLLLLAPILTKKWDLVSIIRVCLISGIVIFSGLLAYVTISPTTNVWIFIISSSVAAGLIIMSVQMQWGLVAEAIDYNEYKTGKRSEGTIYGFFSLSRRIAGTVTGSITVLLIAAIGYNAAASQAGLPQSDFTVQGLETCYIGFQIAAAVLSFLCFTFIWNINDDLRGKIKAWKTGTGPAEYELNK</sequence>
<feature type="transmembrane region" description="Helical" evidence="1">
    <location>
        <begin position="12"/>
        <end position="35"/>
    </location>
</feature>
<protein>
    <submittedName>
        <fullName evidence="2">MFS transporter</fullName>
    </submittedName>
</protein>
<reference evidence="2" key="1">
    <citation type="journal article" date="2021" name="PeerJ">
        <title>Extensive microbial diversity within the chicken gut microbiome revealed by metagenomics and culture.</title>
        <authorList>
            <person name="Gilroy R."/>
            <person name="Ravi A."/>
            <person name="Getino M."/>
            <person name="Pursley I."/>
            <person name="Horton D.L."/>
            <person name="Alikhan N.F."/>
            <person name="Baker D."/>
            <person name="Gharbi K."/>
            <person name="Hall N."/>
            <person name="Watson M."/>
            <person name="Adriaenssens E.M."/>
            <person name="Foster-Nyarko E."/>
            <person name="Jarju S."/>
            <person name="Secka A."/>
            <person name="Antonio M."/>
            <person name="Oren A."/>
            <person name="Chaudhuri R.R."/>
            <person name="La Ragione R."/>
            <person name="Hildebrand F."/>
            <person name="Pallen M.J."/>
        </authorList>
    </citation>
    <scope>NUCLEOTIDE SEQUENCE</scope>
    <source>
        <strain evidence="2">ChiBcec8-13705</strain>
    </source>
</reference>
<feature type="transmembrane region" description="Helical" evidence="1">
    <location>
        <begin position="346"/>
        <end position="364"/>
    </location>
</feature>
<dbReference type="GO" id="GO:0008643">
    <property type="term" value="P:carbohydrate transport"/>
    <property type="evidence" value="ECO:0007669"/>
    <property type="project" value="InterPro"/>
</dbReference>
<feature type="transmembrane region" description="Helical" evidence="1">
    <location>
        <begin position="400"/>
        <end position="421"/>
    </location>
</feature>
<reference evidence="2" key="2">
    <citation type="submission" date="2021-04" db="EMBL/GenBank/DDBJ databases">
        <authorList>
            <person name="Gilroy R."/>
        </authorList>
    </citation>
    <scope>NUCLEOTIDE SEQUENCE</scope>
    <source>
        <strain evidence="2">ChiBcec8-13705</strain>
    </source>
</reference>
<dbReference type="InterPro" id="IPR039672">
    <property type="entry name" value="MFS_2"/>
</dbReference>
<feature type="transmembrane region" description="Helical" evidence="1">
    <location>
        <begin position="41"/>
        <end position="63"/>
    </location>
</feature>
<feature type="transmembrane region" description="Helical" evidence="1">
    <location>
        <begin position="194"/>
        <end position="213"/>
    </location>
</feature>
<feature type="transmembrane region" description="Helical" evidence="1">
    <location>
        <begin position="322"/>
        <end position="340"/>
    </location>
</feature>
<dbReference type="AlphaFoldDB" id="A0A9D2M6F6"/>
<feature type="transmembrane region" description="Helical" evidence="1">
    <location>
        <begin position="162"/>
        <end position="182"/>
    </location>
</feature>
<feature type="transmembrane region" description="Helical" evidence="1">
    <location>
        <begin position="291"/>
        <end position="310"/>
    </location>
</feature>
<gene>
    <name evidence="2" type="ORF">H9945_06240</name>
</gene>
<dbReference type="Proteomes" id="UP000886803">
    <property type="component" value="Unassembled WGS sequence"/>
</dbReference>
<evidence type="ECO:0000256" key="1">
    <source>
        <dbReference type="SAM" id="Phobius"/>
    </source>
</evidence>
<dbReference type="Gene3D" id="1.20.1250.20">
    <property type="entry name" value="MFS general substrate transporter like domains"/>
    <property type="match status" value="1"/>
</dbReference>
<feature type="transmembrane region" description="Helical" evidence="1">
    <location>
        <begin position="89"/>
        <end position="108"/>
    </location>
</feature>
<keyword evidence="1" id="KW-1133">Transmembrane helix</keyword>
<organism evidence="2 3">
    <name type="scientific">Candidatus Gemmiger avicola</name>
    <dbReference type="NCBI Taxonomy" id="2838605"/>
    <lineage>
        <taxon>Bacteria</taxon>
        <taxon>Bacillati</taxon>
        <taxon>Bacillota</taxon>
        <taxon>Clostridia</taxon>
        <taxon>Eubacteriales</taxon>
        <taxon>Gemmiger</taxon>
    </lineage>
</organism>
<keyword evidence="1" id="KW-0812">Transmembrane</keyword>